<protein>
    <submittedName>
        <fullName evidence="3">Uncharacterized protein</fullName>
    </submittedName>
</protein>
<keyword evidence="2" id="KW-0812">Transmembrane</keyword>
<feature type="region of interest" description="Disordered" evidence="1">
    <location>
        <begin position="1"/>
        <end position="32"/>
    </location>
</feature>
<proteinExistence type="predicted"/>
<keyword evidence="2" id="KW-0472">Membrane</keyword>
<name>A0A6C0JGD8_9ZZZZ</name>
<evidence type="ECO:0000256" key="1">
    <source>
        <dbReference type="SAM" id="MobiDB-lite"/>
    </source>
</evidence>
<dbReference type="EMBL" id="MN740403">
    <property type="protein sequence ID" value="QHU04669.1"/>
    <property type="molecule type" value="Genomic_DNA"/>
</dbReference>
<feature type="region of interest" description="Disordered" evidence="1">
    <location>
        <begin position="53"/>
        <end position="83"/>
    </location>
</feature>
<sequence>MGGGSSQPITIKRTVTRPRPTDNTNRGIKVSDTEGCGECKLLIDKGVTAATAKITVNPEPTPDKDDPENLTVPDQTDTTGAKKVNPNIYIPSNSITIKPSAPFTGSFNTAQSEPYGVGEIQWDEMDLFWGAPIRVENSTGGGAQADACLLVRSTSSYLILMIPIQKTSDATKKGAAFFNKITPPLLALAGASPAAPGGYDPNDDAHISDAWKKLGAGDATAVANSTAIKAYIKYASDGHYDTGATRVQPPPYQNTTIDTGSDWALSSLVEGNEAYFTWIASVYSRNDDTTETEDKGVFRYETHFKKFTSLTGASNATVGKLSPRIVYFQEPVFMLETDFAVLRGTVKARAPGEIVQEIITDPPPKAGEPPRKLRPNPRRVFYHPACCGAKGAKDGVSKPSVAQTFAKMQNQQLLDVWNTEWFQYMLAAFILILMFVALSWLLTYVNEVPDNIFSIVGRLITGRPKPPS</sequence>
<dbReference type="AlphaFoldDB" id="A0A6C0JGD8"/>
<organism evidence="3">
    <name type="scientific">viral metagenome</name>
    <dbReference type="NCBI Taxonomy" id="1070528"/>
    <lineage>
        <taxon>unclassified sequences</taxon>
        <taxon>metagenomes</taxon>
        <taxon>organismal metagenomes</taxon>
    </lineage>
</organism>
<evidence type="ECO:0000313" key="3">
    <source>
        <dbReference type="EMBL" id="QHU04669.1"/>
    </source>
</evidence>
<evidence type="ECO:0000256" key="2">
    <source>
        <dbReference type="SAM" id="Phobius"/>
    </source>
</evidence>
<feature type="transmembrane region" description="Helical" evidence="2">
    <location>
        <begin position="421"/>
        <end position="445"/>
    </location>
</feature>
<accession>A0A6C0JGD8</accession>
<reference evidence="3" key="1">
    <citation type="journal article" date="2020" name="Nature">
        <title>Giant virus diversity and host interactions through global metagenomics.</title>
        <authorList>
            <person name="Schulz F."/>
            <person name="Roux S."/>
            <person name="Paez-Espino D."/>
            <person name="Jungbluth S."/>
            <person name="Walsh D.A."/>
            <person name="Denef V.J."/>
            <person name="McMahon K.D."/>
            <person name="Konstantinidis K.T."/>
            <person name="Eloe-Fadrosh E.A."/>
            <person name="Kyrpides N.C."/>
            <person name="Woyke T."/>
        </authorList>
    </citation>
    <scope>NUCLEOTIDE SEQUENCE</scope>
    <source>
        <strain evidence="3">GVMAG-M-3300027708-51</strain>
    </source>
</reference>
<keyword evidence="2" id="KW-1133">Transmembrane helix</keyword>